<dbReference type="Pfam" id="PF06441">
    <property type="entry name" value="EHN"/>
    <property type="match status" value="1"/>
</dbReference>
<comment type="caution">
    <text evidence="5">The sequence shown here is derived from an EMBL/GenBank/DDBJ whole genome shotgun (WGS) entry which is preliminary data.</text>
</comment>
<name>A0ABW8ALH1_9ACTN</name>
<comment type="similarity">
    <text evidence="1">Belongs to the peptidase S33 family.</text>
</comment>
<protein>
    <submittedName>
        <fullName evidence="5">Epoxide hydrolase family protein</fullName>
        <ecNumber evidence="5">3.-.-.-</ecNumber>
    </submittedName>
</protein>
<dbReference type="RefSeq" id="WP_398278276.1">
    <property type="nucleotide sequence ID" value="NZ_JBITLV010000002.1"/>
</dbReference>
<dbReference type="Proteomes" id="UP001612915">
    <property type="component" value="Unassembled WGS sequence"/>
</dbReference>
<sequence>MTSELRDFTIDVPQADLDDLHARLDATRWPDELPGAGWEYGVAAGHLRDLAEYWRHDFDWRAAEQRLNALPQYLTEIDGQTVHLVHVRSSRPDATPLLVTHGWPSTVADFLDLVRPLTAPDDVTAPAFHLVLPSLPGFGFSGPTREKGWDVPRVARAWVELMRRLGYERYLVQGGDWGGLVAPEVARAAPRNVIGVHVNALVTALDWTSPDPFEGLDDDSRARATATARRWQARSGYATVQSTRPQTIAYALTDSPVGLLAWNLEWFVDYDATASEQAPIDRDAILADVTTYWLTRTSGSSARLYKESPAAFGTRPVSGVPTAVAVFPGDGPVRAVAERSNRIVRWSEFDHGGHFASLQAPDLLVDDVRAFAASLT</sequence>
<dbReference type="InterPro" id="IPR000639">
    <property type="entry name" value="Epox_hydrolase-like"/>
</dbReference>
<evidence type="ECO:0000313" key="6">
    <source>
        <dbReference type="Proteomes" id="UP001612915"/>
    </source>
</evidence>
<dbReference type="PRINTS" id="PR00412">
    <property type="entry name" value="EPOXHYDRLASE"/>
</dbReference>
<accession>A0ABW8ALH1</accession>
<gene>
    <name evidence="5" type="ORF">ACIB24_08870</name>
</gene>
<evidence type="ECO:0000256" key="2">
    <source>
        <dbReference type="ARBA" id="ARBA00022797"/>
    </source>
</evidence>
<dbReference type="EC" id="3.-.-.-" evidence="5"/>
<organism evidence="5 6">
    <name type="scientific">Spongisporangium articulatum</name>
    <dbReference type="NCBI Taxonomy" id="3362603"/>
    <lineage>
        <taxon>Bacteria</taxon>
        <taxon>Bacillati</taxon>
        <taxon>Actinomycetota</taxon>
        <taxon>Actinomycetes</taxon>
        <taxon>Kineosporiales</taxon>
        <taxon>Kineosporiaceae</taxon>
        <taxon>Spongisporangium</taxon>
    </lineage>
</organism>
<dbReference type="InterPro" id="IPR010497">
    <property type="entry name" value="Epoxide_hydro_N"/>
</dbReference>
<dbReference type="PANTHER" id="PTHR21661">
    <property type="entry name" value="EPOXIDE HYDROLASE 1-RELATED"/>
    <property type="match status" value="1"/>
</dbReference>
<proteinExistence type="inferred from homology"/>
<dbReference type="EMBL" id="JBITLV010000002">
    <property type="protein sequence ID" value="MFI7587172.1"/>
    <property type="molecule type" value="Genomic_DNA"/>
</dbReference>
<evidence type="ECO:0000256" key="1">
    <source>
        <dbReference type="ARBA" id="ARBA00010088"/>
    </source>
</evidence>
<keyword evidence="6" id="KW-1185">Reference proteome</keyword>
<reference evidence="5 6" key="1">
    <citation type="submission" date="2024-10" db="EMBL/GenBank/DDBJ databases">
        <title>The Natural Products Discovery Center: Release of the First 8490 Sequenced Strains for Exploring Actinobacteria Biosynthetic Diversity.</title>
        <authorList>
            <person name="Kalkreuter E."/>
            <person name="Kautsar S.A."/>
            <person name="Yang D."/>
            <person name="Bader C.D."/>
            <person name="Teijaro C.N."/>
            <person name="Fluegel L."/>
            <person name="Davis C.M."/>
            <person name="Simpson J.R."/>
            <person name="Lauterbach L."/>
            <person name="Steele A.D."/>
            <person name="Gui C."/>
            <person name="Meng S."/>
            <person name="Li G."/>
            <person name="Viehrig K."/>
            <person name="Ye F."/>
            <person name="Su P."/>
            <person name="Kiefer A.F."/>
            <person name="Nichols A."/>
            <person name="Cepeda A.J."/>
            <person name="Yan W."/>
            <person name="Fan B."/>
            <person name="Jiang Y."/>
            <person name="Adhikari A."/>
            <person name="Zheng C.-J."/>
            <person name="Schuster L."/>
            <person name="Cowan T.M."/>
            <person name="Smanski M.J."/>
            <person name="Chevrette M.G."/>
            <person name="De Carvalho L.P.S."/>
            <person name="Shen B."/>
        </authorList>
    </citation>
    <scope>NUCLEOTIDE SEQUENCE [LARGE SCALE GENOMIC DNA]</scope>
    <source>
        <strain evidence="5 6">NPDC049639</strain>
    </source>
</reference>
<dbReference type="InterPro" id="IPR016292">
    <property type="entry name" value="Epoxide_hydrolase"/>
</dbReference>
<dbReference type="PANTHER" id="PTHR21661:SF35">
    <property type="entry name" value="EPOXIDE HYDROLASE"/>
    <property type="match status" value="1"/>
</dbReference>
<evidence type="ECO:0000256" key="3">
    <source>
        <dbReference type="ARBA" id="ARBA00022801"/>
    </source>
</evidence>
<dbReference type="GO" id="GO:0016787">
    <property type="term" value="F:hydrolase activity"/>
    <property type="evidence" value="ECO:0007669"/>
    <property type="project" value="UniProtKB-KW"/>
</dbReference>
<feature type="domain" description="Epoxide hydrolase N-terminal" evidence="4">
    <location>
        <begin position="6"/>
        <end position="110"/>
    </location>
</feature>
<dbReference type="PIRSF" id="PIRSF001112">
    <property type="entry name" value="Epoxide_hydrolase"/>
    <property type="match status" value="1"/>
</dbReference>
<dbReference type="InterPro" id="IPR029058">
    <property type="entry name" value="AB_hydrolase_fold"/>
</dbReference>
<evidence type="ECO:0000313" key="5">
    <source>
        <dbReference type="EMBL" id="MFI7587172.1"/>
    </source>
</evidence>
<keyword evidence="2" id="KW-0058">Aromatic hydrocarbons catabolism</keyword>
<dbReference type="SUPFAM" id="SSF53474">
    <property type="entry name" value="alpha/beta-Hydrolases"/>
    <property type="match status" value="1"/>
</dbReference>
<evidence type="ECO:0000259" key="4">
    <source>
        <dbReference type="Pfam" id="PF06441"/>
    </source>
</evidence>
<dbReference type="Gene3D" id="3.40.50.1820">
    <property type="entry name" value="alpha/beta hydrolase"/>
    <property type="match status" value="1"/>
</dbReference>
<keyword evidence="3 5" id="KW-0378">Hydrolase</keyword>